<comment type="caution">
    <text evidence="15">The sequence shown here is derived from an EMBL/GenBank/DDBJ whole genome shotgun (WGS) entry which is preliminary data.</text>
</comment>
<name>A0A840AHU5_9HYPH</name>
<evidence type="ECO:0000256" key="12">
    <source>
        <dbReference type="ARBA" id="ARBA00031030"/>
    </source>
</evidence>
<feature type="transmembrane region" description="Helical" evidence="14">
    <location>
        <begin position="146"/>
        <end position="164"/>
    </location>
</feature>
<dbReference type="PIRSF" id="PIRSF500217">
    <property type="entry name" value="AlgI"/>
    <property type="match status" value="1"/>
</dbReference>
<evidence type="ECO:0000256" key="13">
    <source>
        <dbReference type="PIRNR" id="PIRNR016636"/>
    </source>
</evidence>
<evidence type="ECO:0000256" key="10">
    <source>
        <dbReference type="ARBA" id="ARBA00023136"/>
    </source>
</evidence>
<evidence type="ECO:0000256" key="9">
    <source>
        <dbReference type="ARBA" id="ARBA00022989"/>
    </source>
</evidence>
<evidence type="ECO:0000256" key="4">
    <source>
        <dbReference type="ARBA" id="ARBA00016084"/>
    </source>
</evidence>
<dbReference type="GO" id="GO:0005886">
    <property type="term" value="C:plasma membrane"/>
    <property type="evidence" value="ECO:0007669"/>
    <property type="project" value="UniProtKB-SubCell"/>
</dbReference>
<dbReference type="GO" id="GO:0016746">
    <property type="term" value="F:acyltransferase activity"/>
    <property type="evidence" value="ECO:0007669"/>
    <property type="project" value="UniProtKB-KW"/>
</dbReference>
<feature type="transmembrane region" description="Helical" evidence="14">
    <location>
        <begin position="445"/>
        <end position="464"/>
    </location>
</feature>
<feature type="transmembrane region" description="Helical" evidence="14">
    <location>
        <begin position="310"/>
        <end position="332"/>
    </location>
</feature>
<evidence type="ECO:0000313" key="15">
    <source>
        <dbReference type="EMBL" id="MBB3929730.1"/>
    </source>
</evidence>
<accession>A0A840AHU5</accession>
<keyword evidence="8" id="KW-0016">Alginate biosynthesis</keyword>
<keyword evidence="7 14" id="KW-0812">Transmembrane</keyword>
<feature type="transmembrane region" description="Helical" evidence="14">
    <location>
        <begin position="115"/>
        <end position="134"/>
    </location>
</feature>
<feature type="transmembrane region" description="Helical" evidence="14">
    <location>
        <begin position="6"/>
        <end position="23"/>
    </location>
</feature>
<dbReference type="PANTHER" id="PTHR13285:SF23">
    <property type="entry name" value="TEICHOIC ACID D-ALANYLTRANSFERASE"/>
    <property type="match status" value="1"/>
</dbReference>
<feature type="transmembrane region" description="Helical" evidence="14">
    <location>
        <begin position="222"/>
        <end position="239"/>
    </location>
</feature>
<dbReference type="InterPro" id="IPR051085">
    <property type="entry name" value="MB_O-acyltransferase"/>
</dbReference>
<sequence>MLFSSPEFIFLFLPATLAVTFLVGRYSDQGAKLFLILASAVFYIVSGPEDLVVLALALVANFSLALAIERGHYTRLLLTIGITLDVLILGYFKYFDFVTDTINSAFGHEVSHGEFRHLPLAISFFTFQQIAFLVDVARKRIRRPNLVNYIFFLFFFPHLIAGPITSYLPISRQIELKRVFTPRVRNLCFGLALFSVGFAKKVTLADPLGAYIIPFFDKQSELGFLTAWLAAFAYSFQIYFDFSGYSDMAIGLGMMFNIRLPLNFASPYKSFSIQEFWRRWHITLSNWLRNYLYIPLGGNRHGTGRTYANLILTMVIGGIWHGAGWGFVLWGLAHGVGLAVNRWYGRSGLPSLPRWFAWLLTFLFVTAVWVLFRSTTLAGALTQLQVMANPLTALTDSYRPFARPAELNRMLVLVGISGAIALLGPPAYRIARATIGPNHGLALRTALYCGALFALALIGLTGGTSKNAFIYFRF</sequence>
<dbReference type="PANTHER" id="PTHR13285">
    <property type="entry name" value="ACYLTRANSFERASE"/>
    <property type="match status" value="1"/>
</dbReference>
<dbReference type="Pfam" id="PF03062">
    <property type="entry name" value="MBOAT"/>
    <property type="match status" value="1"/>
</dbReference>
<reference evidence="15 16" key="1">
    <citation type="submission" date="2020-08" db="EMBL/GenBank/DDBJ databases">
        <title>Genomic Encyclopedia of Type Strains, Phase IV (KMG-IV): sequencing the most valuable type-strain genomes for metagenomic binning, comparative biology and taxonomic classification.</title>
        <authorList>
            <person name="Goeker M."/>
        </authorList>
    </citation>
    <scope>NUCLEOTIDE SEQUENCE [LARGE SCALE GENOMIC DNA]</scope>
    <source>
        <strain evidence="15 16">DSM 25966</strain>
    </source>
</reference>
<gene>
    <name evidence="15" type="ORF">GGR25_000749</name>
</gene>
<keyword evidence="10 13" id="KW-0472">Membrane</keyword>
<evidence type="ECO:0000256" key="2">
    <source>
        <dbReference type="ARBA" id="ARBA00005182"/>
    </source>
</evidence>
<dbReference type="GO" id="GO:0042121">
    <property type="term" value="P:alginic acid biosynthetic process"/>
    <property type="evidence" value="ECO:0007669"/>
    <property type="project" value="UniProtKB-KW"/>
</dbReference>
<feature type="transmembrane region" description="Helical" evidence="14">
    <location>
        <begin position="76"/>
        <end position="95"/>
    </location>
</feature>
<feature type="transmembrane region" description="Helical" evidence="14">
    <location>
        <begin position="30"/>
        <end position="45"/>
    </location>
</feature>
<dbReference type="PIRSF" id="PIRSF016636">
    <property type="entry name" value="AlgI_DltB"/>
    <property type="match status" value="1"/>
</dbReference>
<dbReference type="InterPro" id="IPR024194">
    <property type="entry name" value="Ac/AlaTfrase_AlgI/DltB"/>
</dbReference>
<feature type="transmembrane region" description="Helical" evidence="14">
    <location>
        <begin position="51"/>
        <end position="69"/>
    </location>
</feature>
<evidence type="ECO:0000256" key="3">
    <source>
        <dbReference type="ARBA" id="ARBA00010323"/>
    </source>
</evidence>
<keyword evidence="9 14" id="KW-1133">Transmembrane helix</keyword>
<keyword evidence="11 13" id="KW-0012">Acyltransferase</keyword>
<evidence type="ECO:0000256" key="6">
    <source>
        <dbReference type="ARBA" id="ARBA00022679"/>
    </source>
</evidence>
<keyword evidence="5 13" id="KW-1003">Cell membrane</keyword>
<evidence type="ECO:0000256" key="5">
    <source>
        <dbReference type="ARBA" id="ARBA00022475"/>
    </source>
</evidence>
<dbReference type="EMBL" id="JACIDS010000001">
    <property type="protein sequence ID" value="MBB3929730.1"/>
    <property type="molecule type" value="Genomic_DNA"/>
</dbReference>
<dbReference type="InterPro" id="IPR028362">
    <property type="entry name" value="AlgI"/>
</dbReference>
<protein>
    <recommendedName>
        <fullName evidence="4">Probable alginate O-acetylase AlgI</fullName>
    </recommendedName>
    <alternativeName>
        <fullName evidence="12">Alginate biosynthesis protein AlgI</fullName>
    </alternativeName>
</protein>
<evidence type="ECO:0000256" key="8">
    <source>
        <dbReference type="ARBA" id="ARBA00022841"/>
    </source>
</evidence>
<evidence type="ECO:0000313" key="16">
    <source>
        <dbReference type="Proteomes" id="UP000553963"/>
    </source>
</evidence>
<evidence type="ECO:0000256" key="1">
    <source>
        <dbReference type="ARBA" id="ARBA00004651"/>
    </source>
</evidence>
<keyword evidence="6 13" id="KW-0808">Transferase</keyword>
<dbReference type="AlphaFoldDB" id="A0A840AHU5"/>
<proteinExistence type="inferred from homology"/>
<dbReference type="InterPro" id="IPR004299">
    <property type="entry name" value="MBOAT_fam"/>
</dbReference>
<evidence type="ECO:0000256" key="11">
    <source>
        <dbReference type="ARBA" id="ARBA00023315"/>
    </source>
</evidence>
<comment type="subcellular location">
    <subcellularLocation>
        <location evidence="1">Cell membrane</location>
        <topology evidence="1">Multi-pass membrane protein</topology>
    </subcellularLocation>
</comment>
<feature type="transmembrane region" description="Helical" evidence="14">
    <location>
        <begin position="407"/>
        <end position="425"/>
    </location>
</feature>
<evidence type="ECO:0000256" key="7">
    <source>
        <dbReference type="ARBA" id="ARBA00022692"/>
    </source>
</evidence>
<dbReference type="Proteomes" id="UP000553963">
    <property type="component" value="Unassembled WGS sequence"/>
</dbReference>
<comment type="pathway">
    <text evidence="2">Glycan biosynthesis; alginate biosynthesis.</text>
</comment>
<dbReference type="RefSeq" id="WP_183397357.1">
    <property type="nucleotide sequence ID" value="NZ_JACIDS010000001.1"/>
</dbReference>
<organism evidence="15 16">
    <name type="scientific">Kaistia hirudinis</name>
    <dbReference type="NCBI Taxonomy" id="1293440"/>
    <lineage>
        <taxon>Bacteria</taxon>
        <taxon>Pseudomonadati</taxon>
        <taxon>Pseudomonadota</taxon>
        <taxon>Alphaproteobacteria</taxon>
        <taxon>Hyphomicrobiales</taxon>
        <taxon>Kaistiaceae</taxon>
        <taxon>Kaistia</taxon>
    </lineage>
</organism>
<feature type="transmembrane region" description="Helical" evidence="14">
    <location>
        <begin position="352"/>
        <end position="372"/>
    </location>
</feature>
<keyword evidence="16" id="KW-1185">Reference proteome</keyword>
<comment type="similarity">
    <text evidence="3 13">Belongs to the membrane-bound acyltransferase family.</text>
</comment>
<evidence type="ECO:0000256" key="14">
    <source>
        <dbReference type="SAM" id="Phobius"/>
    </source>
</evidence>